<keyword evidence="1" id="KW-0812">Transmembrane</keyword>
<dbReference type="Proteomes" id="UP000325902">
    <property type="component" value="Unassembled WGS sequence"/>
</dbReference>
<gene>
    <name evidence="4" type="ORF">BFW01_g10943</name>
    <name evidence="3" type="ORF">DBV05_g12361</name>
</gene>
<keyword evidence="4" id="KW-0378">Hydrolase</keyword>
<dbReference type="Pfam" id="PF12146">
    <property type="entry name" value="Hydrolase_4"/>
    <property type="match status" value="1"/>
</dbReference>
<evidence type="ECO:0000313" key="3">
    <source>
        <dbReference type="EMBL" id="KAB2568965.1"/>
    </source>
</evidence>
<reference evidence="3 5" key="3">
    <citation type="journal article" date="2019" name="Sci. Rep.">
        <title>A multi-omics analysis of the grapevine pathogen Lasiodiplodia theobromae reveals that temperature affects the expression of virulence- and pathogenicity-related genes.</title>
        <authorList>
            <person name="Felix C."/>
            <person name="Meneses R."/>
            <person name="Goncalves M.F.M."/>
            <person name="Tilleman L."/>
            <person name="Duarte A.S."/>
            <person name="Jorrin-Novo J.V."/>
            <person name="Van de Peer Y."/>
            <person name="Deforce D."/>
            <person name="Van Nieuwerburgh F."/>
            <person name="Esteves A.C."/>
            <person name="Alves A."/>
        </authorList>
    </citation>
    <scope>NUCLEOTIDE SEQUENCE [LARGE SCALE GENOMIC DNA]</scope>
    <source>
        <strain evidence="3 5">LA-SOL3</strain>
    </source>
</reference>
<dbReference type="PANTHER" id="PTHR43798:SF33">
    <property type="entry name" value="HYDROLASE, PUTATIVE (AFU_ORTHOLOGUE AFUA_2G14860)-RELATED"/>
    <property type="match status" value="1"/>
</dbReference>
<dbReference type="Proteomes" id="UP000627934">
    <property type="component" value="Unassembled WGS sequence"/>
</dbReference>
<dbReference type="GO" id="GO:0016787">
    <property type="term" value="F:hydrolase activity"/>
    <property type="evidence" value="ECO:0007669"/>
    <property type="project" value="UniProtKB-KW"/>
</dbReference>
<dbReference type="OrthoDB" id="408373at2759"/>
<proteinExistence type="predicted"/>
<feature type="domain" description="Serine aminopeptidase S33" evidence="2">
    <location>
        <begin position="107"/>
        <end position="235"/>
    </location>
</feature>
<dbReference type="PANTHER" id="PTHR43798">
    <property type="entry name" value="MONOACYLGLYCEROL LIPASE"/>
    <property type="match status" value="1"/>
</dbReference>
<evidence type="ECO:0000259" key="2">
    <source>
        <dbReference type="Pfam" id="PF12146"/>
    </source>
</evidence>
<accession>A0A5N5CUF5</accession>
<evidence type="ECO:0000256" key="1">
    <source>
        <dbReference type="SAM" id="Phobius"/>
    </source>
</evidence>
<organism evidence="3 5">
    <name type="scientific">Lasiodiplodia theobromae</name>
    <dbReference type="NCBI Taxonomy" id="45133"/>
    <lineage>
        <taxon>Eukaryota</taxon>
        <taxon>Fungi</taxon>
        <taxon>Dikarya</taxon>
        <taxon>Ascomycota</taxon>
        <taxon>Pezizomycotina</taxon>
        <taxon>Dothideomycetes</taxon>
        <taxon>Dothideomycetes incertae sedis</taxon>
        <taxon>Botryosphaeriales</taxon>
        <taxon>Botryosphaeriaceae</taxon>
        <taxon>Lasiodiplodia</taxon>
    </lineage>
</organism>
<dbReference type="InterPro" id="IPR022742">
    <property type="entry name" value="Hydrolase_4"/>
</dbReference>
<reference evidence="4" key="1">
    <citation type="submission" date="2016-08" db="EMBL/GenBank/DDBJ databases">
        <authorList>
            <person name="Yan J."/>
        </authorList>
    </citation>
    <scope>NUCLEOTIDE SEQUENCE</scope>
    <source>
        <strain evidence="4">CSS-01s</strain>
    </source>
</reference>
<dbReference type="InterPro" id="IPR029058">
    <property type="entry name" value="AB_hydrolase_fold"/>
</dbReference>
<dbReference type="InterPro" id="IPR050266">
    <property type="entry name" value="AB_hydrolase_sf"/>
</dbReference>
<keyword evidence="1" id="KW-1133">Transmembrane helix</keyword>
<sequence length="441" mass="47096">MAGGFRSNAALSLPYATGITITAAGAAAAFLYLLATTSDNAAANGRKNNDHRRNVIPSPRTTLLPQLSAAEQHDLPYPPDGLLPGARDVDSPYGSVRVYEWGPEDGAKVLLVHGISTPCIALAAVAEELVKSGRRVMLFDLFGRGFSDSPTGLPYDARLYTTQILLALASSPLSWTGSASQSFSIVGYSLGGGIAADFASYFYPRLVSSLVLIAPGGVMRRERVSWKSWWLYDVCPLLMPQGLLRRLVGRRLYTPVGGDDDDDAAAASTTAAAADVGNAAQAEAGQVVAVQQGRGRSRRDSMLSHPAPLLGADRPHVTAAGAVNWQLAHHRGFVVPAFVSSMRCAPIYGQQERWRVVGEKVEAERVAAVEKGERERRKGVLLLLGKDDPIVLVDEVGRDAVDALGGEDNVMTVVLEAGHELPMSKPKEVVRAMVEFWEGAV</sequence>
<dbReference type="EMBL" id="MDYX01000024">
    <property type="protein sequence ID" value="KAF9629740.1"/>
    <property type="molecule type" value="Genomic_DNA"/>
</dbReference>
<keyword evidence="5" id="KW-1185">Reference proteome</keyword>
<dbReference type="GO" id="GO:0016020">
    <property type="term" value="C:membrane"/>
    <property type="evidence" value="ECO:0007669"/>
    <property type="project" value="TreeGrafter"/>
</dbReference>
<comment type="caution">
    <text evidence="3">The sequence shown here is derived from an EMBL/GenBank/DDBJ whole genome shotgun (WGS) entry which is preliminary data.</text>
</comment>
<name>A0A5N5CUF5_9PEZI</name>
<dbReference type="SUPFAM" id="SSF53474">
    <property type="entry name" value="alpha/beta-Hydrolases"/>
    <property type="match status" value="1"/>
</dbReference>
<evidence type="ECO:0000313" key="5">
    <source>
        <dbReference type="Proteomes" id="UP000325902"/>
    </source>
</evidence>
<reference evidence="4" key="2">
    <citation type="journal article" date="2018" name="DNA Res.">
        <title>Comparative genome and transcriptome analyses reveal adaptations to opportunistic infections in woody plant degrading pathogens of Botryosphaeriaceae.</title>
        <authorList>
            <person name="Yan J.Y."/>
            <person name="Zhao W.S."/>
            <person name="Chen Z."/>
            <person name="Xing Q.K."/>
            <person name="Zhang W."/>
            <person name="Chethana K.W.T."/>
            <person name="Xue M.F."/>
            <person name="Xu J.P."/>
            <person name="Phillips A.J.L."/>
            <person name="Wang Y."/>
            <person name="Liu J.H."/>
            <person name="Liu M."/>
            <person name="Zhou Y."/>
            <person name="Jayawardena R.S."/>
            <person name="Manawasinghe I.S."/>
            <person name="Huang J.B."/>
            <person name="Qiao G.H."/>
            <person name="Fu C.Y."/>
            <person name="Guo F.F."/>
            <person name="Dissanayake A.J."/>
            <person name="Peng Y.L."/>
            <person name="Hyde K.D."/>
            <person name="Li X.H."/>
        </authorList>
    </citation>
    <scope>NUCLEOTIDE SEQUENCE</scope>
    <source>
        <strain evidence="4">CSS-01s</strain>
    </source>
</reference>
<feature type="transmembrane region" description="Helical" evidence="1">
    <location>
        <begin position="12"/>
        <end position="35"/>
    </location>
</feature>
<evidence type="ECO:0000313" key="4">
    <source>
        <dbReference type="EMBL" id="KAF9629740.1"/>
    </source>
</evidence>
<dbReference type="EMBL" id="VCHE01000245">
    <property type="protein sequence ID" value="KAB2568965.1"/>
    <property type="molecule type" value="Genomic_DNA"/>
</dbReference>
<dbReference type="Gene3D" id="3.40.50.1820">
    <property type="entry name" value="alpha/beta hydrolase"/>
    <property type="match status" value="1"/>
</dbReference>
<keyword evidence="1" id="KW-0472">Membrane</keyword>
<protein>
    <submittedName>
        <fullName evidence="4">Alpha beta hydrolase family protein</fullName>
    </submittedName>
</protein>
<dbReference type="AlphaFoldDB" id="A0A5N5CUF5"/>